<dbReference type="Pfam" id="PF23030">
    <property type="entry name" value="SCAF11-like_C"/>
    <property type="match status" value="1"/>
</dbReference>
<sequence length="381" mass="41386">MDVQHVAENNVRRNNTRKNRSTRWDNPSTSAKLMQNANRPDDLNNTYNNINYNTANTTTTAMNNNISKITAASIPLPSGPPLPPISLDNIPIPNRSSALSASISSINTTPSTSFALNLAPPFGLAPPLGLSSVANAHLGQLQLPSQMFPNILMQPSFPVGAMNNILAAGILGNASLGSSISQANNPFVLGQMPNQNAHLTQQIANLTSFQSNVSSAQQQRLPLAGVPPPPPLANRLPETDAASLEPLAERIRQLTEGNVIHPFGENTVCGSGMVVKQCKEDVKGTNEWGGRKSASAEEEEQTIDKDAKVHKNGPMFDQARQLLSESLKKAYKKKRITKDEYKEIMKKGVAALSQRTKLDEKKVAEYANKYVEYMLAKRAKK</sequence>
<feature type="region of interest" description="Disordered" evidence="1">
    <location>
        <begin position="1"/>
        <end position="42"/>
    </location>
</feature>
<dbReference type="InterPro" id="IPR057031">
    <property type="entry name" value="SFR19-like_C"/>
</dbReference>
<evidence type="ECO:0000313" key="5">
    <source>
        <dbReference type="WBParaSite" id="ASIM_0001294501-mRNA-1"/>
    </source>
</evidence>
<feature type="compositionally biased region" description="Polar residues" evidence="1">
    <location>
        <begin position="24"/>
        <end position="38"/>
    </location>
</feature>
<accession>A0A0M3JX85</accession>
<dbReference type="Proteomes" id="UP000267096">
    <property type="component" value="Unassembled WGS sequence"/>
</dbReference>
<keyword evidence="4" id="KW-1185">Reference proteome</keyword>
<proteinExistence type="predicted"/>
<protein>
    <submittedName>
        <fullName evidence="5">SRI domain-containing protein</fullName>
    </submittedName>
</protein>
<gene>
    <name evidence="3" type="ORF">ASIM_LOCUS12411</name>
</gene>
<reference evidence="5" key="1">
    <citation type="submission" date="2017-02" db="UniProtKB">
        <authorList>
            <consortium name="WormBaseParasite"/>
        </authorList>
    </citation>
    <scope>IDENTIFICATION</scope>
</reference>
<name>A0A0M3JX85_ANISI</name>
<evidence type="ECO:0000313" key="3">
    <source>
        <dbReference type="EMBL" id="VDK47320.1"/>
    </source>
</evidence>
<organism evidence="5">
    <name type="scientific">Anisakis simplex</name>
    <name type="common">Herring worm</name>
    <dbReference type="NCBI Taxonomy" id="6269"/>
    <lineage>
        <taxon>Eukaryota</taxon>
        <taxon>Metazoa</taxon>
        <taxon>Ecdysozoa</taxon>
        <taxon>Nematoda</taxon>
        <taxon>Chromadorea</taxon>
        <taxon>Rhabditida</taxon>
        <taxon>Spirurina</taxon>
        <taxon>Ascaridomorpha</taxon>
        <taxon>Ascaridoidea</taxon>
        <taxon>Anisakidae</taxon>
        <taxon>Anisakis</taxon>
        <taxon>Anisakis simplex complex</taxon>
    </lineage>
</organism>
<evidence type="ECO:0000256" key="1">
    <source>
        <dbReference type="SAM" id="MobiDB-lite"/>
    </source>
</evidence>
<dbReference type="EMBL" id="UYRR01031184">
    <property type="protein sequence ID" value="VDK47320.1"/>
    <property type="molecule type" value="Genomic_DNA"/>
</dbReference>
<dbReference type="WBParaSite" id="ASIM_0001294501-mRNA-1">
    <property type="protein sequence ID" value="ASIM_0001294501-mRNA-1"/>
    <property type="gene ID" value="ASIM_0001294501"/>
</dbReference>
<evidence type="ECO:0000313" key="4">
    <source>
        <dbReference type="Proteomes" id="UP000267096"/>
    </source>
</evidence>
<reference evidence="3 4" key="2">
    <citation type="submission" date="2018-11" db="EMBL/GenBank/DDBJ databases">
        <authorList>
            <consortium name="Pathogen Informatics"/>
        </authorList>
    </citation>
    <scope>NUCLEOTIDE SEQUENCE [LARGE SCALE GENOMIC DNA]</scope>
</reference>
<feature type="domain" description="SFR19-like C-terminal" evidence="2">
    <location>
        <begin position="324"/>
        <end position="379"/>
    </location>
</feature>
<evidence type="ECO:0000259" key="2">
    <source>
        <dbReference type="Pfam" id="PF23030"/>
    </source>
</evidence>
<dbReference type="AlphaFoldDB" id="A0A0M3JX85"/>
<dbReference type="OrthoDB" id="1935339at2759"/>